<dbReference type="RefSeq" id="WP_061520660.1">
    <property type="nucleotide sequence ID" value="NZ_JARLZY010000019.1"/>
</dbReference>
<sequence length="131" mass="15391">MTSYDQIWETFLNNCETSDFDVPQTEEQIYQSIRNAILHFNNRLRDNLKADDSTETVNRELSEDDLLILAHFLRYLFLLNKKTLFENTWQPFTNDVGIKNFGPQITSLKQSVADQKNEIERLILNAAVDYL</sequence>
<dbReference type="OrthoDB" id="2893605at2"/>
<accession>A0A150FB49</accession>
<dbReference type="AlphaFoldDB" id="A0A150FB49"/>
<dbReference type="STRING" id="1793963.AXI58_10005"/>
<protein>
    <submittedName>
        <fullName evidence="1">Uncharacterized protein</fullName>
    </submittedName>
</protein>
<evidence type="ECO:0000313" key="2">
    <source>
        <dbReference type="Proteomes" id="UP000075430"/>
    </source>
</evidence>
<reference evidence="2" key="1">
    <citation type="submission" date="2016-02" db="EMBL/GenBank/DDBJ databases">
        <authorList>
            <person name="Dunlap C."/>
        </authorList>
    </citation>
    <scope>NUCLEOTIDE SEQUENCE [LARGE SCALE GENOMIC DNA]</scope>
    <source>
        <strain evidence="2">NRRL B-41092</strain>
    </source>
</reference>
<name>A0A150FB49_9BACI</name>
<keyword evidence="2" id="KW-1185">Reference proteome</keyword>
<gene>
    <name evidence="1" type="ORF">AXI58_10005</name>
</gene>
<dbReference type="EMBL" id="LSBA01000005">
    <property type="protein sequence ID" value="KXZ22315.1"/>
    <property type="molecule type" value="Genomic_DNA"/>
</dbReference>
<dbReference type="Proteomes" id="UP000075430">
    <property type="component" value="Unassembled WGS sequence"/>
</dbReference>
<organism evidence="1 2">
    <name type="scientific">Bacillus nakamurai</name>
    <dbReference type="NCBI Taxonomy" id="1793963"/>
    <lineage>
        <taxon>Bacteria</taxon>
        <taxon>Bacillati</taxon>
        <taxon>Bacillota</taxon>
        <taxon>Bacilli</taxon>
        <taxon>Bacillales</taxon>
        <taxon>Bacillaceae</taxon>
        <taxon>Bacillus</taxon>
    </lineage>
</organism>
<comment type="caution">
    <text evidence="1">The sequence shown here is derived from an EMBL/GenBank/DDBJ whole genome shotgun (WGS) entry which is preliminary data.</text>
</comment>
<evidence type="ECO:0000313" key="1">
    <source>
        <dbReference type="EMBL" id="KXZ22315.1"/>
    </source>
</evidence>
<proteinExistence type="predicted"/>